<gene>
    <name evidence="6" type="primary">acs_1</name>
    <name evidence="6" type="ORF">PS683_01077</name>
</gene>
<proteinExistence type="inferred from homology"/>
<reference evidence="6" key="1">
    <citation type="submission" date="2019-09" db="EMBL/GenBank/DDBJ databases">
        <authorList>
            <person name="Chandra G."/>
            <person name="Truman W A."/>
        </authorList>
    </citation>
    <scope>NUCLEOTIDE SEQUENCE</scope>
    <source>
        <strain evidence="6">PS683</strain>
    </source>
</reference>
<organism evidence="6">
    <name type="scientific">Pseudomonas fluorescens</name>
    <dbReference type="NCBI Taxonomy" id="294"/>
    <lineage>
        <taxon>Bacteria</taxon>
        <taxon>Pseudomonadati</taxon>
        <taxon>Pseudomonadota</taxon>
        <taxon>Gammaproteobacteria</taxon>
        <taxon>Pseudomonadales</taxon>
        <taxon>Pseudomonadaceae</taxon>
        <taxon>Pseudomonas</taxon>
    </lineage>
</organism>
<dbReference type="InterPro" id="IPR042099">
    <property type="entry name" value="ANL_N_sf"/>
</dbReference>
<dbReference type="EMBL" id="LR700640">
    <property type="protein sequence ID" value="VVM12787.1"/>
    <property type="molecule type" value="Genomic_DNA"/>
</dbReference>
<dbReference type="GO" id="GO:0004321">
    <property type="term" value="F:fatty-acyl-CoA synthase activity"/>
    <property type="evidence" value="ECO:0007669"/>
    <property type="project" value="TreeGrafter"/>
</dbReference>
<dbReference type="GO" id="GO:0015645">
    <property type="term" value="F:fatty acid ligase activity"/>
    <property type="evidence" value="ECO:0007669"/>
    <property type="project" value="TreeGrafter"/>
</dbReference>
<dbReference type="PANTHER" id="PTHR43605:SF10">
    <property type="entry name" value="ACYL-COA SYNTHETASE MEDIUM CHAIN FAMILY MEMBER 3"/>
    <property type="match status" value="1"/>
</dbReference>
<dbReference type="Gene3D" id="3.40.50.12780">
    <property type="entry name" value="N-terminal domain of ligase-like"/>
    <property type="match status" value="1"/>
</dbReference>
<dbReference type="AlphaFoldDB" id="A0A5E6MJR1"/>
<protein>
    <submittedName>
        <fullName evidence="6">Acetyl-coenzyme A synthetase</fullName>
        <ecNumber evidence="6">6.2.1.1</ecNumber>
    </submittedName>
</protein>
<dbReference type="Pfam" id="PF00501">
    <property type="entry name" value="AMP-binding"/>
    <property type="match status" value="1"/>
</dbReference>
<name>A0A5E6MJR1_PSEFL</name>
<sequence>MDSTCRIIAKYAITNLAGSPTAYRLLIAAGAAFADTVRGHLRVISSAGEPLNPQVIRWFAEELGVVIHDHYGQTENLHGAVQPPRPASPGT</sequence>
<keyword evidence="4" id="KW-0067">ATP-binding</keyword>
<dbReference type="GO" id="GO:0005524">
    <property type="term" value="F:ATP binding"/>
    <property type="evidence" value="ECO:0007669"/>
    <property type="project" value="UniProtKB-KW"/>
</dbReference>
<dbReference type="PANTHER" id="PTHR43605">
    <property type="entry name" value="ACYL-COENZYME A SYNTHETASE"/>
    <property type="match status" value="1"/>
</dbReference>
<dbReference type="GO" id="GO:0006633">
    <property type="term" value="P:fatty acid biosynthetic process"/>
    <property type="evidence" value="ECO:0007669"/>
    <property type="project" value="TreeGrafter"/>
</dbReference>
<dbReference type="EC" id="6.2.1.1" evidence="6"/>
<dbReference type="GO" id="GO:0006637">
    <property type="term" value="P:acyl-CoA metabolic process"/>
    <property type="evidence" value="ECO:0007669"/>
    <property type="project" value="TreeGrafter"/>
</dbReference>
<evidence type="ECO:0000256" key="4">
    <source>
        <dbReference type="ARBA" id="ARBA00022840"/>
    </source>
</evidence>
<dbReference type="InterPro" id="IPR000873">
    <property type="entry name" value="AMP-dep_synth/lig_dom"/>
</dbReference>
<keyword evidence="2 6" id="KW-0436">Ligase</keyword>
<evidence type="ECO:0000313" key="6">
    <source>
        <dbReference type="EMBL" id="VVM12787.1"/>
    </source>
</evidence>
<evidence type="ECO:0000256" key="3">
    <source>
        <dbReference type="ARBA" id="ARBA00022741"/>
    </source>
</evidence>
<keyword evidence="3" id="KW-0547">Nucleotide-binding</keyword>
<evidence type="ECO:0000259" key="5">
    <source>
        <dbReference type="Pfam" id="PF00501"/>
    </source>
</evidence>
<dbReference type="InterPro" id="IPR051087">
    <property type="entry name" value="Mitochondrial_ACSM"/>
</dbReference>
<evidence type="ECO:0000256" key="2">
    <source>
        <dbReference type="ARBA" id="ARBA00022598"/>
    </source>
</evidence>
<evidence type="ECO:0000256" key="1">
    <source>
        <dbReference type="ARBA" id="ARBA00006432"/>
    </source>
</evidence>
<comment type="similarity">
    <text evidence="1">Belongs to the ATP-dependent AMP-binding enzyme family.</text>
</comment>
<feature type="domain" description="AMP-dependent synthetase/ligase" evidence="5">
    <location>
        <begin position="5"/>
        <end position="83"/>
    </location>
</feature>
<accession>A0A5E6MJR1</accession>
<dbReference type="SUPFAM" id="SSF56801">
    <property type="entry name" value="Acetyl-CoA synthetase-like"/>
    <property type="match status" value="1"/>
</dbReference>
<dbReference type="GO" id="GO:0003987">
    <property type="term" value="F:acetate-CoA ligase activity"/>
    <property type="evidence" value="ECO:0007669"/>
    <property type="project" value="UniProtKB-EC"/>
</dbReference>